<evidence type="ECO:0000256" key="1">
    <source>
        <dbReference type="ARBA" id="ARBA00004273"/>
    </source>
</evidence>
<dbReference type="Pfam" id="PF05680">
    <property type="entry name" value="ATP-synt_E"/>
    <property type="match status" value="1"/>
</dbReference>
<gene>
    <name evidence="13" type="ORF">B0H66DRAFT_18510</name>
</gene>
<evidence type="ECO:0000256" key="10">
    <source>
        <dbReference type="ARBA" id="ARBA00023310"/>
    </source>
</evidence>
<comment type="subcellular location">
    <subcellularLocation>
        <location evidence="1 11">Mitochondrion inner membrane</location>
    </subcellularLocation>
</comment>
<dbReference type="EMBL" id="JAUEDM010000001">
    <property type="protein sequence ID" value="KAK3329306.1"/>
    <property type="molecule type" value="Genomic_DNA"/>
</dbReference>
<reference evidence="13" key="1">
    <citation type="journal article" date="2023" name="Mol. Phylogenet. Evol.">
        <title>Genome-scale phylogeny and comparative genomics of the fungal order Sordariales.</title>
        <authorList>
            <person name="Hensen N."/>
            <person name="Bonometti L."/>
            <person name="Westerberg I."/>
            <person name="Brannstrom I.O."/>
            <person name="Guillou S."/>
            <person name="Cros-Aarteil S."/>
            <person name="Calhoun S."/>
            <person name="Haridas S."/>
            <person name="Kuo A."/>
            <person name="Mondo S."/>
            <person name="Pangilinan J."/>
            <person name="Riley R."/>
            <person name="LaButti K."/>
            <person name="Andreopoulos B."/>
            <person name="Lipzen A."/>
            <person name="Chen C."/>
            <person name="Yan M."/>
            <person name="Daum C."/>
            <person name="Ng V."/>
            <person name="Clum A."/>
            <person name="Steindorff A."/>
            <person name="Ohm R.A."/>
            <person name="Martin F."/>
            <person name="Silar P."/>
            <person name="Natvig D.O."/>
            <person name="Lalanne C."/>
            <person name="Gautier V."/>
            <person name="Ament-Velasquez S.L."/>
            <person name="Kruys A."/>
            <person name="Hutchinson M.I."/>
            <person name="Powell A.J."/>
            <person name="Barry K."/>
            <person name="Miller A.N."/>
            <person name="Grigoriev I.V."/>
            <person name="Debuchy R."/>
            <person name="Gladieux P."/>
            <person name="Hiltunen Thoren M."/>
            <person name="Johannesson H."/>
        </authorList>
    </citation>
    <scope>NUCLEOTIDE SEQUENCE</scope>
    <source>
        <strain evidence="13">CBS 118394</strain>
    </source>
</reference>
<dbReference type="GO" id="GO:0045259">
    <property type="term" value="C:proton-transporting ATP synthase complex"/>
    <property type="evidence" value="ECO:0007669"/>
    <property type="project" value="UniProtKB-UniRule"/>
</dbReference>
<comment type="subunit">
    <text evidence="11">F-type ATPases have 2 components, CF(1) - the catalytic core - and CF(0) - the membrane proton channel. CF(1) and CF(0) have multiple subunits.</text>
</comment>
<name>A0AAE0IQ85_9PEZI</name>
<protein>
    <recommendedName>
        <fullName evidence="11">ATP synthase F(0) complex subunit e, mitochondrial</fullName>
    </recommendedName>
</protein>
<keyword evidence="9" id="KW-0472">Membrane</keyword>
<evidence type="ECO:0000313" key="14">
    <source>
        <dbReference type="Proteomes" id="UP001283341"/>
    </source>
</evidence>
<evidence type="ECO:0000256" key="6">
    <source>
        <dbReference type="ARBA" id="ARBA00022792"/>
    </source>
</evidence>
<comment type="function">
    <text evidence="11">Subunit e, of the mitochondrial membrane ATP synthase complex (F(1)F(0) ATP synthase or Complex V) that produces ATP from ADP in the presence of a proton gradient across the membrane which is generated by electron transport complexes of the respiratory chain. ATP synthase complex consist of a soluble F(1) head domain - the catalytic core - and a membrane F(1) domain - the membrane proton channel. These two domains are linked by a central stalk rotating inside the F(1) region and a stationary peripheral stalk. During catalysis, ATP synthesis in the catalytic domain of F(1) is coupled via a rotary mechanism of the central stalk subunits to proton translocation. In vivo, can only synthesize ATP although its ATP hydrolase activity can be activated artificially in vitro. Part of the complex F(0) domain.</text>
</comment>
<dbReference type="GO" id="GO:0005743">
    <property type="term" value="C:mitochondrial inner membrane"/>
    <property type="evidence" value="ECO:0007669"/>
    <property type="project" value="UniProtKB-SubCell"/>
</dbReference>
<organism evidence="13 14">
    <name type="scientific">Apodospora peruviana</name>
    <dbReference type="NCBI Taxonomy" id="516989"/>
    <lineage>
        <taxon>Eukaryota</taxon>
        <taxon>Fungi</taxon>
        <taxon>Dikarya</taxon>
        <taxon>Ascomycota</taxon>
        <taxon>Pezizomycotina</taxon>
        <taxon>Sordariomycetes</taxon>
        <taxon>Sordariomycetidae</taxon>
        <taxon>Sordariales</taxon>
        <taxon>Lasiosphaeriaceae</taxon>
        <taxon>Apodospora</taxon>
    </lineage>
</organism>
<evidence type="ECO:0000313" key="13">
    <source>
        <dbReference type="EMBL" id="KAK3329306.1"/>
    </source>
</evidence>
<dbReference type="AlphaFoldDB" id="A0AAE0IQ85"/>
<evidence type="ECO:0000256" key="2">
    <source>
        <dbReference type="ARBA" id="ARBA00007333"/>
    </source>
</evidence>
<keyword evidence="14" id="KW-1185">Reference proteome</keyword>
<proteinExistence type="inferred from homology"/>
<evidence type="ECO:0000256" key="9">
    <source>
        <dbReference type="ARBA" id="ARBA00023136"/>
    </source>
</evidence>
<accession>A0AAE0IQ85</accession>
<evidence type="ECO:0000256" key="4">
    <source>
        <dbReference type="ARBA" id="ARBA00022547"/>
    </source>
</evidence>
<evidence type="ECO:0000256" key="11">
    <source>
        <dbReference type="RuleBase" id="RU367005"/>
    </source>
</evidence>
<keyword evidence="7 11" id="KW-0406">Ion transport</keyword>
<dbReference type="Proteomes" id="UP001283341">
    <property type="component" value="Unassembled WGS sequence"/>
</dbReference>
<feature type="compositionally biased region" description="Low complexity" evidence="12">
    <location>
        <begin position="59"/>
        <end position="69"/>
    </location>
</feature>
<comment type="similarity">
    <text evidence="2 11">Belongs to the ATPase e subunit family.</text>
</comment>
<keyword evidence="3 11" id="KW-0813">Transport</keyword>
<dbReference type="GO" id="GO:0015986">
    <property type="term" value="P:proton motive force-driven ATP synthesis"/>
    <property type="evidence" value="ECO:0007669"/>
    <property type="project" value="InterPro"/>
</dbReference>
<keyword evidence="5 11" id="KW-0375">Hydrogen ion transport</keyword>
<dbReference type="InterPro" id="IPR008386">
    <property type="entry name" value="ATP_synth_F0_esu_mt"/>
</dbReference>
<keyword evidence="8 11" id="KW-0496">Mitochondrion</keyword>
<evidence type="ECO:0000256" key="5">
    <source>
        <dbReference type="ARBA" id="ARBA00022781"/>
    </source>
</evidence>
<evidence type="ECO:0000256" key="12">
    <source>
        <dbReference type="SAM" id="MobiDB-lite"/>
    </source>
</evidence>
<keyword evidence="6 11" id="KW-0999">Mitochondrion inner membrane</keyword>
<evidence type="ECO:0000256" key="8">
    <source>
        <dbReference type="ARBA" id="ARBA00023128"/>
    </source>
</evidence>
<dbReference type="GO" id="GO:0015078">
    <property type="term" value="F:proton transmembrane transporter activity"/>
    <property type="evidence" value="ECO:0007669"/>
    <property type="project" value="InterPro"/>
</dbReference>
<comment type="caution">
    <text evidence="13">The sequence shown here is derived from an EMBL/GenBank/DDBJ whole genome shotgun (WGS) entry which is preliminary data.</text>
</comment>
<keyword evidence="4 11" id="KW-0138">CF(0)</keyword>
<sequence>MSTSSATNVLRYTALGLGIFYGFSHQRSLSSAQKAAAAQKEYEHKQSLIAKAKAEFAKSKQPASSASKAGGPITDLTDPKFDLEALISSLDGAKA</sequence>
<feature type="region of interest" description="Disordered" evidence="12">
    <location>
        <begin position="56"/>
        <end position="78"/>
    </location>
</feature>
<evidence type="ECO:0000256" key="3">
    <source>
        <dbReference type="ARBA" id="ARBA00022448"/>
    </source>
</evidence>
<reference evidence="13" key="2">
    <citation type="submission" date="2023-06" db="EMBL/GenBank/DDBJ databases">
        <authorList>
            <consortium name="Lawrence Berkeley National Laboratory"/>
            <person name="Haridas S."/>
            <person name="Hensen N."/>
            <person name="Bonometti L."/>
            <person name="Westerberg I."/>
            <person name="Brannstrom I.O."/>
            <person name="Guillou S."/>
            <person name="Cros-Aarteil S."/>
            <person name="Calhoun S."/>
            <person name="Kuo A."/>
            <person name="Mondo S."/>
            <person name="Pangilinan J."/>
            <person name="Riley R."/>
            <person name="Labutti K."/>
            <person name="Andreopoulos B."/>
            <person name="Lipzen A."/>
            <person name="Chen C."/>
            <person name="Yanf M."/>
            <person name="Daum C."/>
            <person name="Ng V."/>
            <person name="Clum A."/>
            <person name="Steindorff A."/>
            <person name="Ohm R."/>
            <person name="Martin F."/>
            <person name="Silar P."/>
            <person name="Natvig D."/>
            <person name="Lalanne C."/>
            <person name="Gautier V."/>
            <person name="Ament-Velasquez S.L."/>
            <person name="Kruys A."/>
            <person name="Hutchinson M.I."/>
            <person name="Powell A.J."/>
            <person name="Barry K."/>
            <person name="Miller A.N."/>
            <person name="Grigoriev I.V."/>
            <person name="Debuchy R."/>
            <person name="Gladieux P."/>
            <person name="Thoren M.H."/>
            <person name="Johannesson H."/>
        </authorList>
    </citation>
    <scope>NUCLEOTIDE SEQUENCE</scope>
    <source>
        <strain evidence="13">CBS 118394</strain>
    </source>
</reference>
<keyword evidence="10 11" id="KW-0066">ATP synthesis</keyword>
<evidence type="ECO:0000256" key="7">
    <source>
        <dbReference type="ARBA" id="ARBA00023065"/>
    </source>
</evidence>